<feature type="region of interest" description="Disordered" evidence="3">
    <location>
        <begin position="26"/>
        <end position="48"/>
    </location>
</feature>
<comment type="function">
    <text evidence="2">Magnesium transporter that may mediate the influx of magnesium.</text>
</comment>
<gene>
    <name evidence="4" type="ORF">RHGRI_032241</name>
</gene>
<dbReference type="GO" id="GO:0016020">
    <property type="term" value="C:membrane"/>
    <property type="evidence" value="ECO:0007669"/>
    <property type="project" value="UniProtKB-SubCell"/>
</dbReference>
<keyword evidence="5" id="KW-1185">Reference proteome</keyword>
<evidence type="ECO:0000313" key="4">
    <source>
        <dbReference type="EMBL" id="KAG5525878.1"/>
    </source>
</evidence>
<dbReference type="PANTHER" id="PTHR13890">
    <property type="entry name" value="RNA SPLICING PROTEIN MRS2, MITOCHONDRIAL"/>
    <property type="match status" value="1"/>
</dbReference>
<reference evidence="4" key="1">
    <citation type="submission" date="2020-08" db="EMBL/GenBank/DDBJ databases">
        <title>Plant Genome Project.</title>
        <authorList>
            <person name="Zhang R.-G."/>
        </authorList>
    </citation>
    <scope>NUCLEOTIDE SEQUENCE</scope>
    <source>
        <strain evidence="4">WSP0</strain>
        <tissue evidence="4">Leaf</tissue>
    </source>
</reference>
<dbReference type="GO" id="GO:0015095">
    <property type="term" value="F:magnesium ion transmembrane transporter activity"/>
    <property type="evidence" value="ECO:0007669"/>
    <property type="project" value="UniProtKB-ARBA"/>
</dbReference>
<comment type="subcellular location">
    <subcellularLocation>
        <location evidence="2">Membrane</location>
        <topology evidence="2">Multi-pass membrane protein</topology>
    </subcellularLocation>
</comment>
<dbReference type="Gene3D" id="1.20.58.340">
    <property type="entry name" value="Magnesium transport protein CorA, transmembrane region"/>
    <property type="match status" value="1"/>
</dbReference>
<evidence type="ECO:0000256" key="2">
    <source>
        <dbReference type="RuleBase" id="RU366041"/>
    </source>
</evidence>
<name>A0AAV6IB39_9ERIC</name>
<dbReference type="Pfam" id="PF22099">
    <property type="entry name" value="MRS2-like"/>
    <property type="match status" value="2"/>
</dbReference>
<keyword evidence="2" id="KW-0406">Ion transport</keyword>
<dbReference type="Proteomes" id="UP000823749">
    <property type="component" value="Chromosome 11"/>
</dbReference>
<organism evidence="4 5">
    <name type="scientific">Rhododendron griersonianum</name>
    <dbReference type="NCBI Taxonomy" id="479676"/>
    <lineage>
        <taxon>Eukaryota</taxon>
        <taxon>Viridiplantae</taxon>
        <taxon>Streptophyta</taxon>
        <taxon>Embryophyta</taxon>
        <taxon>Tracheophyta</taxon>
        <taxon>Spermatophyta</taxon>
        <taxon>Magnoliopsida</taxon>
        <taxon>eudicotyledons</taxon>
        <taxon>Gunneridae</taxon>
        <taxon>Pentapetalae</taxon>
        <taxon>asterids</taxon>
        <taxon>Ericales</taxon>
        <taxon>Ericaceae</taxon>
        <taxon>Ericoideae</taxon>
        <taxon>Rhodoreae</taxon>
        <taxon>Rhododendron</taxon>
    </lineage>
</organism>
<sequence>MMVKWLPSNSQTPRPRSRYYYTLMEDQDDPNSDKELTQLAPPPRQGLRRTTNIATKPWLVISAFGKARVEEAGKHHIRRRTGIPARDLRILDPALSYPSSVLGRERAIVVNLENIKAIITASEMLLLNPRDPSLSPFVSDLEHKLCNLDNSNMHSNGNEGTEKSMEDSPAFLSKNGGTSKVLPFEFRVLEICLKFVCKCLESEASTLEQEAYPALDELSISISTLNLQRVRIIKSRLVALSARIQKVRDELEHLLDDDMDMAEMYLTDKHNKQHAERPEPKDDTEDDRQATNQILSHFKTMRNNEYEFYGGGSRSSSADLSGQKPKVEELEMLLEAYFAQLEGAFSKLSTMREYVDDTEDYINIILDEKQNQLLQIGVVMSTAIMLLNIGIVIAGIFGMNIRTPLFDYGVPMQFNMTTFGVIAGILVSFTVAVLSIKKKGLLG</sequence>
<dbReference type="CDD" id="cd12823">
    <property type="entry name" value="Mrs2_Mfm1p-like"/>
    <property type="match status" value="1"/>
</dbReference>
<keyword evidence="2" id="KW-0813">Transport</keyword>
<dbReference type="InterPro" id="IPR039204">
    <property type="entry name" value="MRS2-like"/>
</dbReference>
<accession>A0AAV6IB39</accession>
<feature type="transmembrane region" description="Helical" evidence="2">
    <location>
        <begin position="373"/>
        <end position="397"/>
    </location>
</feature>
<keyword evidence="2" id="KW-0472">Membrane</keyword>
<evidence type="ECO:0000256" key="3">
    <source>
        <dbReference type="SAM" id="MobiDB-lite"/>
    </source>
</evidence>
<proteinExistence type="inferred from homology"/>
<dbReference type="PANTHER" id="PTHR13890:SF29">
    <property type="entry name" value="MAGNESIUM TRANSPORTER MRS2-F"/>
    <property type="match status" value="1"/>
</dbReference>
<keyword evidence="2" id="KW-0812">Transmembrane</keyword>
<dbReference type="EMBL" id="JACTNZ010000011">
    <property type="protein sequence ID" value="KAG5525878.1"/>
    <property type="molecule type" value="Genomic_DNA"/>
</dbReference>
<dbReference type="AlphaFoldDB" id="A0AAV6IB39"/>
<keyword evidence="2" id="KW-1133">Transmembrane helix</keyword>
<evidence type="ECO:0000313" key="5">
    <source>
        <dbReference type="Proteomes" id="UP000823749"/>
    </source>
</evidence>
<feature type="transmembrane region" description="Helical" evidence="2">
    <location>
        <begin position="417"/>
        <end position="436"/>
    </location>
</feature>
<protein>
    <recommendedName>
        <fullName evidence="2">Magnesium transporter</fullName>
    </recommendedName>
</protein>
<dbReference type="Gene3D" id="2.40.128.330">
    <property type="match status" value="1"/>
</dbReference>
<dbReference type="FunFam" id="2.40.128.330:FF:000001">
    <property type="entry name" value="Magnesium transporter MRS2-1"/>
    <property type="match status" value="1"/>
</dbReference>
<comment type="similarity">
    <text evidence="1 2">Belongs to the CorA metal ion transporter (MIT) (TC 1.A.35.5) family.</text>
</comment>
<keyword evidence="2" id="KW-0460">Magnesium</keyword>
<comment type="caution">
    <text evidence="4">The sequence shown here is derived from an EMBL/GenBank/DDBJ whole genome shotgun (WGS) entry which is preliminary data.</text>
</comment>
<evidence type="ECO:0000256" key="1">
    <source>
        <dbReference type="ARBA" id="ARBA00007535"/>
    </source>
</evidence>